<evidence type="ECO:0000313" key="2">
    <source>
        <dbReference type="EMBL" id="TFK01080.1"/>
    </source>
</evidence>
<name>A0A4D9E283_9SAUR</name>
<dbReference type="Proteomes" id="UP000297703">
    <property type="component" value="Unassembled WGS sequence"/>
</dbReference>
<reference evidence="2 3" key="1">
    <citation type="submission" date="2019-04" db="EMBL/GenBank/DDBJ databases">
        <title>Draft genome of the big-headed turtle Platysternon megacephalum.</title>
        <authorList>
            <person name="Gong S."/>
        </authorList>
    </citation>
    <scope>NUCLEOTIDE SEQUENCE [LARGE SCALE GENOMIC DNA]</scope>
    <source>
        <strain evidence="2">DO16091913</strain>
        <tissue evidence="2">Muscle</tissue>
    </source>
</reference>
<protein>
    <submittedName>
        <fullName evidence="2">Myosin-4-like</fullName>
    </submittedName>
</protein>
<dbReference type="AlphaFoldDB" id="A0A4D9E283"/>
<organism evidence="2 3">
    <name type="scientific">Platysternon megacephalum</name>
    <name type="common">big-headed turtle</name>
    <dbReference type="NCBI Taxonomy" id="55544"/>
    <lineage>
        <taxon>Eukaryota</taxon>
        <taxon>Metazoa</taxon>
        <taxon>Chordata</taxon>
        <taxon>Craniata</taxon>
        <taxon>Vertebrata</taxon>
        <taxon>Euteleostomi</taxon>
        <taxon>Archelosauria</taxon>
        <taxon>Testudinata</taxon>
        <taxon>Testudines</taxon>
        <taxon>Cryptodira</taxon>
        <taxon>Durocryptodira</taxon>
        <taxon>Testudinoidea</taxon>
        <taxon>Platysternidae</taxon>
        <taxon>Platysternon</taxon>
    </lineage>
</organism>
<evidence type="ECO:0000313" key="3">
    <source>
        <dbReference type="Proteomes" id="UP000297703"/>
    </source>
</evidence>
<proteinExistence type="predicted"/>
<reference evidence="2 3" key="2">
    <citation type="submission" date="2019-04" db="EMBL/GenBank/DDBJ databases">
        <title>The genome sequence of big-headed turtle.</title>
        <authorList>
            <person name="Gong S."/>
        </authorList>
    </citation>
    <scope>NUCLEOTIDE SEQUENCE [LARGE SCALE GENOMIC DNA]</scope>
    <source>
        <strain evidence="2">DO16091913</strain>
        <tissue evidence="2">Muscle</tissue>
    </source>
</reference>
<dbReference type="EMBL" id="QXTE01000240">
    <property type="protein sequence ID" value="TFK01080.1"/>
    <property type="molecule type" value="Genomic_DNA"/>
</dbReference>
<comment type="caution">
    <text evidence="2">The sequence shown here is derived from an EMBL/GenBank/DDBJ whole genome shotgun (WGS) entry which is preliminary data.</text>
</comment>
<feature type="compositionally biased region" description="Gly residues" evidence="1">
    <location>
        <begin position="90"/>
        <end position="103"/>
    </location>
</feature>
<gene>
    <name evidence="2" type="ORF">DR999_PMT16699</name>
</gene>
<sequence length="121" mass="13015">MRPAEGSKPSSVPIRSASCTEPWSPFTWKQEGWEASGMRFSQPYLSLQSTVPLLCLHCKVLGQGDQTFVSPNQDTFLTIGTRRRVGEGELGGGIRQIGMGGGESTELKRVLTAGGSNVTSR</sequence>
<keyword evidence="3" id="KW-1185">Reference proteome</keyword>
<feature type="region of interest" description="Disordered" evidence="1">
    <location>
        <begin position="1"/>
        <end position="20"/>
    </location>
</feature>
<evidence type="ECO:0000256" key="1">
    <source>
        <dbReference type="SAM" id="MobiDB-lite"/>
    </source>
</evidence>
<accession>A0A4D9E283</accession>
<feature type="region of interest" description="Disordered" evidence="1">
    <location>
        <begin position="90"/>
        <end position="121"/>
    </location>
</feature>